<evidence type="ECO:0000256" key="1">
    <source>
        <dbReference type="SAM" id="MobiDB-lite"/>
    </source>
</evidence>
<dbReference type="AlphaFoldDB" id="J3LFD9"/>
<protein>
    <submittedName>
        <fullName evidence="2">Uncharacterized protein</fullName>
    </submittedName>
</protein>
<dbReference type="STRING" id="4533.J3LFD9"/>
<sequence length="114" mass="12172">MRSLRCLLAASGRGAPSTRTFARALRILARPEPVSLHKLSEPDCEHSTVAGGRRRPVASSPPGGLSLSFSDGVGAYLLLARRCRSSDDLLGGVTRSGDVVLCLQSRQLLDPFQQ</sequence>
<proteinExistence type="predicted"/>
<feature type="region of interest" description="Disordered" evidence="1">
    <location>
        <begin position="39"/>
        <end position="63"/>
    </location>
</feature>
<organism evidence="2">
    <name type="scientific">Oryza brachyantha</name>
    <name type="common">malo sina</name>
    <dbReference type="NCBI Taxonomy" id="4533"/>
    <lineage>
        <taxon>Eukaryota</taxon>
        <taxon>Viridiplantae</taxon>
        <taxon>Streptophyta</taxon>
        <taxon>Embryophyta</taxon>
        <taxon>Tracheophyta</taxon>
        <taxon>Spermatophyta</taxon>
        <taxon>Magnoliopsida</taxon>
        <taxon>Liliopsida</taxon>
        <taxon>Poales</taxon>
        <taxon>Poaceae</taxon>
        <taxon>BOP clade</taxon>
        <taxon>Oryzoideae</taxon>
        <taxon>Oryzeae</taxon>
        <taxon>Oryzinae</taxon>
        <taxon>Oryza</taxon>
    </lineage>
</organism>
<dbReference type="Gramene" id="OB02G33560.1">
    <property type="protein sequence ID" value="OB02G33560.1"/>
    <property type="gene ID" value="OB02G33560"/>
</dbReference>
<dbReference type="Proteomes" id="UP000006038">
    <property type="component" value="Unassembled WGS sequence"/>
</dbReference>
<keyword evidence="3" id="KW-1185">Reference proteome</keyword>
<dbReference type="HOGENOM" id="CLU_2124899_0_0_1"/>
<dbReference type="EnsemblPlants" id="OB02G33560.1">
    <property type="protein sequence ID" value="OB02G33560.1"/>
    <property type="gene ID" value="OB02G33560"/>
</dbReference>
<evidence type="ECO:0000313" key="3">
    <source>
        <dbReference type="Proteomes" id="UP000006038"/>
    </source>
</evidence>
<accession>J3LFD9</accession>
<name>J3LFD9_ORYBR</name>
<reference evidence="2" key="1">
    <citation type="submission" date="2013-04" db="UniProtKB">
        <authorList>
            <consortium name="EnsemblPlants"/>
        </authorList>
    </citation>
    <scope>IDENTIFICATION</scope>
</reference>
<evidence type="ECO:0000313" key="2">
    <source>
        <dbReference type="EnsemblPlants" id="OB02G33560.1"/>
    </source>
</evidence>